<reference evidence="3 4" key="1">
    <citation type="submission" date="2018-07" db="EMBL/GenBank/DDBJ databases">
        <title>Genomic Encyclopedia of Type Strains, Phase IV (KMG-IV): sequencing the most valuable type-strain genomes for metagenomic binning, comparative biology and taxonomic classification.</title>
        <authorList>
            <person name="Goeker M."/>
        </authorList>
    </citation>
    <scope>NUCLEOTIDE SEQUENCE [LARGE SCALE GENOMIC DNA]</scope>
    <source>
        <strain evidence="3 4">DSM 4134</strain>
    </source>
</reference>
<feature type="transmembrane region" description="Helical" evidence="1">
    <location>
        <begin position="296"/>
        <end position="314"/>
    </location>
</feature>
<accession>A0A3D9KYF1</accession>
<dbReference type="RefSeq" id="WP_115869832.1">
    <property type="nucleotide sequence ID" value="NZ_QREG01000024.1"/>
</dbReference>
<feature type="transmembrane region" description="Helical" evidence="1">
    <location>
        <begin position="419"/>
        <end position="439"/>
    </location>
</feature>
<feature type="transmembrane region" description="Helical" evidence="1">
    <location>
        <begin position="148"/>
        <end position="166"/>
    </location>
</feature>
<keyword evidence="1" id="KW-0812">Transmembrane</keyword>
<feature type="transmembrane region" description="Helical" evidence="1">
    <location>
        <begin position="272"/>
        <end position="290"/>
    </location>
</feature>
<feature type="transmembrane region" description="Helical" evidence="1">
    <location>
        <begin position="204"/>
        <end position="220"/>
    </location>
</feature>
<feature type="transmembrane region" description="Helical" evidence="1">
    <location>
        <begin position="52"/>
        <end position="77"/>
    </location>
</feature>
<feature type="domain" description="DUF5009" evidence="2">
    <location>
        <begin position="8"/>
        <end position="254"/>
    </location>
</feature>
<keyword evidence="1" id="KW-1133">Transmembrane helix</keyword>
<comment type="caution">
    <text evidence="3">The sequence shown here is derived from an EMBL/GenBank/DDBJ whole genome shotgun (WGS) entry which is preliminary data.</text>
</comment>
<dbReference type="AlphaFoldDB" id="A0A3D9KYF1"/>
<keyword evidence="1" id="KW-0472">Membrane</keyword>
<protein>
    <submittedName>
        <fullName evidence="3">Uncharacterized protein DUF5009</fullName>
    </submittedName>
</protein>
<dbReference type="EMBL" id="QREG01000024">
    <property type="protein sequence ID" value="RED93599.1"/>
    <property type="molecule type" value="Genomic_DNA"/>
</dbReference>
<gene>
    <name evidence="3" type="ORF">C7460_1249</name>
</gene>
<organism evidence="3 4">
    <name type="scientific">Marinoscillum furvescens DSM 4134</name>
    <dbReference type="NCBI Taxonomy" id="1122208"/>
    <lineage>
        <taxon>Bacteria</taxon>
        <taxon>Pseudomonadati</taxon>
        <taxon>Bacteroidota</taxon>
        <taxon>Cytophagia</taxon>
        <taxon>Cytophagales</taxon>
        <taxon>Reichenbachiellaceae</taxon>
        <taxon>Marinoscillum</taxon>
    </lineage>
</organism>
<feature type="transmembrane region" description="Helical" evidence="1">
    <location>
        <begin position="119"/>
        <end position="136"/>
    </location>
</feature>
<name>A0A3D9KYF1_MARFU</name>
<proteinExistence type="predicted"/>
<evidence type="ECO:0000256" key="1">
    <source>
        <dbReference type="SAM" id="Phobius"/>
    </source>
</evidence>
<dbReference type="PANTHER" id="PTHR31061:SF24">
    <property type="entry name" value="LD22376P"/>
    <property type="match status" value="1"/>
</dbReference>
<dbReference type="Proteomes" id="UP000256779">
    <property type="component" value="Unassembled WGS sequence"/>
</dbReference>
<feature type="transmembrane region" description="Helical" evidence="1">
    <location>
        <begin position="389"/>
        <end position="407"/>
    </location>
</feature>
<feature type="transmembrane region" description="Helical" evidence="1">
    <location>
        <begin position="350"/>
        <end position="369"/>
    </location>
</feature>
<feature type="transmembrane region" description="Helical" evidence="1">
    <location>
        <begin position="240"/>
        <end position="260"/>
    </location>
</feature>
<feature type="transmembrane region" description="Helical" evidence="1">
    <location>
        <begin position="89"/>
        <end position="107"/>
    </location>
</feature>
<feature type="transmembrane region" description="Helical" evidence="1">
    <location>
        <begin position="12"/>
        <end position="32"/>
    </location>
</feature>
<feature type="transmembrane region" description="Helical" evidence="1">
    <location>
        <begin position="321"/>
        <end position="338"/>
    </location>
</feature>
<evidence type="ECO:0000313" key="3">
    <source>
        <dbReference type="EMBL" id="RED93599.1"/>
    </source>
</evidence>
<dbReference type="InterPro" id="IPR032176">
    <property type="entry name" value="DUF5009"/>
</dbReference>
<dbReference type="Pfam" id="PF16401">
    <property type="entry name" value="DUF5009"/>
    <property type="match status" value="1"/>
</dbReference>
<evidence type="ECO:0000259" key="2">
    <source>
        <dbReference type="Pfam" id="PF16401"/>
    </source>
</evidence>
<dbReference type="PANTHER" id="PTHR31061">
    <property type="entry name" value="LD22376P"/>
    <property type="match status" value="1"/>
</dbReference>
<feature type="transmembrane region" description="Helical" evidence="1">
    <location>
        <begin position="178"/>
        <end position="197"/>
    </location>
</feature>
<sequence length="448" mass="50572">MAASSRFEALDATRGLAILGMVLSGIVPYRSLPAWMYHAQLPPPDRVFNPNLPGITWVDLVFPMFLFCLGVAIPIAGRRFEETRHYLKHLFSRTLLLLVFAIVLHHIRPHQLASSPDTLQWILALVGFCGLFLVFIRLPSAYSFWRKMVLRAVGWSVLLMIIFTQPFKDAQGASLDRFDIILVVLANVYFAAGLLWWLTRSRPWIILTVLPVLLMFRVFHEDVCWMKAIWDFTPVRGLYQFYYLQYLFVVLPAVWLAPHLQLSQKLSTGSKALYLPGLVGLPVVLLVGLFTRELILTYWLSGMLGASLLILMICRPYQQTSIGTLLVLLFLGLLAEPLEGGIKKDPSTLSFYLIGAGCSLSVLLAFTLASSHLGRFGRLLKANGQNPMIAYVAFANVIWPVLALTGLEQFINSLTDGPWTGFIRSLSYTFLLAYLIQLLSNRKIFWKT</sequence>
<keyword evidence="4" id="KW-1185">Reference proteome</keyword>
<evidence type="ECO:0000313" key="4">
    <source>
        <dbReference type="Proteomes" id="UP000256779"/>
    </source>
</evidence>
<dbReference type="OrthoDB" id="9788724at2"/>